<evidence type="ECO:0000256" key="5">
    <source>
        <dbReference type="ARBA" id="ARBA00022801"/>
    </source>
</evidence>
<dbReference type="Proteomes" id="UP000636479">
    <property type="component" value="Unassembled WGS sequence"/>
</dbReference>
<dbReference type="GO" id="GO:0046872">
    <property type="term" value="F:metal ion binding"/>
    <property type="evidence" value="ECO:0007669"/>
    <property type="project" value="UniProtKB-KW"/>
</dbReference>
<dbReference type="RefSeq" id="XP_037223635.1">
    <property type="nucleotide sequence ID" value="XM_037360750.1"/>
</dbReference>
<dbReference type="SMART" id="SM01351">
    <property type="entry name" value="Aspzincin_M35"/>
    <property type="match status" value="1"/>
</dbReference>
<evidence type="ECO:0000256" key="1">
    <source>
        <dbReference type="ARBA" id="ARBA00001947"/>
    </source>
</evidence>
<evidence type="ECO:0000313" key="9">
    <source>
        <dbReference type="EMBL" id="KAF7310185.1"/>
    </source>
</evidence>
<dbReference type="EMBL" id="JACAZF010000003">
    <property type="protein sequence ID" value="KAF7310185.1"/>
    <property type="molecule type" value="Genomic_DNA"/>
</dbReference>
<evidence type="ECO:0000259" key="8">
    <source>
        <dbReference type="SMART" id="SM01351"/>
    </source>
</evidence>
<keyword evidence="3" id="KW-0645">Protease</keyword>
<sequence length="370" mass="40384">MDPYRRLIMFPTAFFTTFIIVTLFHAASAKPALSLALTGPREADGVGALRVTARLVNTGDVELRLLNDPRTILNKIETNSFFIADGAGRSPTFTGTFVKYSPKKIVERNRTSSFTVLAPGASVEIKHDLSRAYNFAGSGESTYDIGVAANVFHYVDPSGKLATIRANTVKANHKTALKGTLAVERRTTRHWHATSRFHKRIAYQSCSESEKEILVDAAAAAQAYADDTVKYLTPIRDGTPASSPRWAKWFGNFTTAHHAKVLDNFRKIAAQPFASYTYDCSCKNPDVFGYVVIGDSGTIYLCGIFWQASKTGSDSRAGTLIHEASHTIAETDDFEYGKDGAADLAVRNPAEAIANADNTEYFAENDPSLA</sequence>
<evidence type="ECO:0000256" key="2">
    <source>
        <dbReference type="ARBA" id="ARBA00010279"/>
    </source>
</evidence>
<comment type="similarity">
    <text evidence="2">Belongs to the peptidase M35 family.</text>
</comment>
<reference evidence="9" key="1">
    <citation type="submission" date="2020-05" db="EMBL/GenBank/DDBJ databases">
        <title>Mycena genomes resolve the evolution of fungal bioluminescence.</title>
        <authorList>
            <person name="Tsai I.J."/>
        </authorList>
    </citation>
    <scope>NUCLEOTIDE SEQUENCE</scope>
    <source>
        <strain evidence="9">171206Taipei</strain>
    </source>
</reference>
<keyword evidence="5" id="KW-0378">Hydrolase</keyword>
<dbReference type="OrthoDB" id="412874at2759"/>
<name>A0A8H6T3H5_9AGAR</name>
<evidence type="ECO:0000256" key="4">
    <source>
        <dbReference type="ARBA" id="ARBA00022723"/>
    </source>
</evidence>
<gene>
    <name evidence="9" type="ORF">MIND_00392100</name>
</gene>
<dbReference type="SUPFAM" id="SSF55486">
    <property type="entry name" value="Metalloproteases ('zincins'), catalytic domain"/>
    <property type="match status" value="1"/>
</dbReference>
<dbReference type="InterPro" id="IPR050414">
    <property type="entry name" value="Fungal_M35_metalloproteases"/>
</dbReference>
<comment type="cofactor">
    <cofactor evidence="1">
        <name>Zn(2+)</name>
        <dbReference type="ChEBI" id="CHEBI:29105"/>
    </cofactor>
</comment>
<protein>
    <submittedName>
        <fullName evidence="9">Peptidyl-Lys metalloendopeptidase</fullName>
    </submittedName>
</protein>
<evidence type="ECO:0000256" key="7">
    <source>
        <dbReference type="ARBA" id="ARBA00023049"/>
    </source>
</evidence>
<keyword evidence="4" id="KW-0479">Metal-binding</keyword>
<dbReference type="GO" id="GO:0006508">
    <property type="term" value="P:proteolysis"/>
    <property type="evidence" value="ECO:0007669"/>
    <property type="project" value="UniProtKB-KW"/>
</dbReference>
<dbReference type="InterPro" id="IPR029463">
    <property type="entry name" value="Lys_MEP"/>
</dbReference>
<comment type="caution">
    <text evidence="9">The sequence shown here is derived from an EMBL/GenBank/DDBJ whole genome shotgun (WGS) entry which is preliminary data.</text>
</comment>
<dbReference type="Pfam" id="PF14521">
    <property type="entry name" value="Aspzincin_M35"/>
    <property type="match status" value="1"/>
</dbReference>
<keyword evidence="7" id="KW-0482">Metalloprotease</keyword>
<evidence type="ECO:0000313" key="10">
    <source>
        <dbReference type="Proteomes" id="UP000636479"/>
    </source>
</evidence>
<evidence type="ECO:0000256" key="6">
    <source>
        <dbReference type="ARBA" id="ARBA00022833"/>
    </source>
</evidence>
<dbReference type="GeneID" id="59343266"/>
<keyword evidence="6" id="KW-0862">Zinc</keyword>
<organism evidence="9 10">
    <name type="scientific">Mycena indigotica</name>
    <dbReference type="NCBI Taxonomy" id="2126181"/>
    <lineage>
        <taxon>Eukaryota</taxon>
        <taxon>Fungi</taxon>
        <taxon>Dikarya</taxon>
        <taxon>Basidiomycota</taxon>
        <taxon>Agaricomycotina</taxon>
        <taxon>Agaricomycetes</taxon>
        <taxon>Agaricomycetidae</taxon>
        <taxon>Agaricales</taxon>
        <taxon>Marasmiineae</taxon>
        <taxon>Mycenaceae</taxon>
        <taxon>Mycena</taxon>
    </lineage>
</organism>
<dbReference type="PANTHER" id="PTHR37016">
    <property type="match status" value="1"/>
</dbReference>
<proteinExistence type="inferred from homology"/>
<dbReference type="Gene3D" id="3.40.390.10">
    <property type="entry name" value="Collagenase (Catalytic Domain)"/>
    <property type="match status" value="1"/>
</dbReference>
<dbReference type="InterPro" id="IPR024079">
    <property type="entry name" value="MetalloPept_cat_dom_sf"/>
</dbReference>
<evidence type="ECO:0000256" key="3">
    <source>
        <dbReference type="ARBA" id="ARBA00022670"/>
    </source>
</evidence>
<dbReference type="PANTHER" id="PTHR37016:SF3">
    <property type="entry name" value="NEUTRAL PROTEASE 2-RELATED"/>
    <property type="match status" value="1"/>
</dbReference>
<dbReference type="AlphaFoldDB" id="A0A8H6T3H5"/>
<accession>A0A8H6T3H5</accession>
<dbReference type="Gene3D" id="2.60.40.2970">
    <property type="match status" value="1"/>
</dbReference>
<feature type="domain" description="Lysine-specific metallo-endopeptidase" evidence="8">
    <location>
        <begin position="230"/>
        <end position="364"/>
    </location>
</feature>
<keyword evidence="10" id="KW-1185">Reference proteome</keyword>
<dbReference type="GO" id="GO:0004222">
    <property type="term" value="F:metalloendopeptidase activity"/>
    <property type="evidence" value="ECO:0007669"/>
    <property type="project" value="InterPro"/>
</dbReference>